<dbReference type="EMBL" id="CP121694">
    <property type="protein sequence ID" value="WRO21138.1"/>
    <property type="molecule type" value="Genomic_DNA"/>
</dbReference>
<feature type="transmembrane region" description="Helical" evidence="1">
    <location>
        <begin position="6"/>
        <end position="22"/>
    </location>
</feature>
<keyword evidence="1" id="KW-0472">Membrane</keyword>
<protein>
    <recommendedName>
        <fullName evidence="4">Holin</fullName>
    </recommendedName>
</protein>
<name>A0AAU0UKL2_9FIRM</name>
<reference evidence="2 3" key="1">
    <citation type="submission" date="2023-04" db="EMBL/GenBank/DDBJ databases">
        <authorList>
            <person name="Hsu D."/>
        </authorList>
    </citation>
    <scope>NUCLEOTIDE SEQUENCE [LARGE SCALE GENOMIC DNA]</scope>
    <source>
        <strain evidence="2 3">MK1</strain>
    </source>
</reference>
<feature type="transmembrane region" description="Helical" evidence="1">
    <location>
        <begin position="34"/>
        <end position="52"/>
    </location>
</feature>
<dbReference type="RefSeq" id="WP_366923995.1">
    <property type="nucleotide sequence ID" value="NZ_CP121694.1"/>
</dbReference>
<dbReference type="KEGG" id="dbc:MFMK1_000934"/>
<sequence length="79" mass="8668">MKLLWVMLVGGMYTGIFVYQGLPLLRNKQIKDGLVFSGLLSMGFALTVLQILGVKIPSPADYIEAFIKFLLGWFNGAGS</sequence>
<organism evidence="2 3">
    <name type="scientific">Metallumcola ferriviriculae</name>
    <dbReference type="NCBI Taxonomy" id="3039180"/>
    <lineage>
        <taxon>Bacteria</taxon>
        <taxon>Bacillati</taxon>
        <taxon>Bacillota</taxon>
        <taxon>Clostridia</taxon>
        <taxon>Neomoorellales</taxon>
        <taxon>Desulfitibacteraceae</taxon>
        <taxon>Metallumcola</taxon>
    </lineage>
</organism>
<evidence type="ECO:0008006" key="4">
    <source>
        <dbReference type="Google" id="ProtNLM"/>
    </source>
</evidence>
<accession>A0AAU0UKL2</accession>
<gene>
    <name evidence="2" type="ORF">MFMK1_000934</name>
</gene>
<dbReference type="AlphaFoldDB" id="A0AAU0UKL2"/>
<proteinExistence type="predicted"/>
<keyword evidence="1" id="KW-0812">Transmembrane</keyword>
<keyword evidence="1" id="KW-1133">Transmembrane helix</keyword>
<dbReference type="Proteomes" id="UP001329915">
    <property type="component" value="Chromosome"/>
</dbReference>
<evidence type="ECO:0000313" key="2">
    <source>
        <dbReference type="EMBL" id="WRO21138.1"/>
    </source>
</evidence>
<evidence type="ECO:0000256" key="1">
    <source>
        <dbReference type="SAM" id="Phobius"/>
    </source>
</evidence>
<evidence type="ECO:0000313" key="3">
    <source>
        <dbReference type="Proteomes" id="UP001329915"/>
    </source>
</evidence>
<keyword evidence="3" id="KW-1185">Reference proteome</keyword>